<name>A0AAP0MKE8_9ROSI</name>
<feature type="compositionally biased region" description="Polar residues" evidence="1">
    <location>
        <begin position="144"/>
        <end position="158"/>
    </location>
</feature>
<feature type="region of interest" description="Disordered" evidence="1">
    <location>
        <begin position="144"/>
        <end position="179"/>
    </location>
</feature>
<comment type="caution">
    <text evidence="2">The sequence shown here is derived from an EMBL/GenBank/DDBJ whole genome shotgun (WGS) entry which is preliminary data.</text>
</comment>
<evidence type="ECO:0000313" key="2">
    <source>
        <dbReference type="EMBL" id="KAK9209416.1"/>
    </source>
</evidence>
<feature type="region of interest" description="Disordered" evidence="1">
    <location>
        <begin position="110"/>
        <end position="129"/>
    </location>
</feature>
<sequence>MGTLHRGKLAIHFTAAKVSTMVKLFKMSLVEYDVLRLAFGLVKKPVSEPQDREIRDKGKQPMSVADVQPRIPTGSHSLAISSGVVQPIEPGITMGVSPYTRILASNARDDESDLVVEPQDHGDPSLRPSATSLPLCTCATQSAQPLSVSPSRLSPTSRHGQRLVQPLNGSTTRPFKQGDAVVGPQARSSWVLQPTGMSNYSRVQDNIDYVADDLKRKVEADDNEMIC</sequence>
<organism evidence="2 3">
    <name type="scientific">Citrus x changshan-huyou</name>
    <dbReference type="NCBI Taxonomy" id="2935761"/>
    <lineage>
        <taxon>Eukaryota</taxon>
        <taxon>Viridiplantae</taxon>
        <taxon>Streptophyta</taxon>
        <taxon>Embryophyta</taxon>
        <taxon>Tracheophyta</taxon>
        <taxon>Spermatophyta</taxon>
        <taxon>Magnoliopsida</taxon>
        <taxon>eudicotyledons</taxon>
        <taxon>Gunneridae</taxon>
        <taxon>Pentapetalae</taxon>
        <taxon>rosids</taxon>
        <taxon>malvids</taxon>
        <taxon>Sapindales</taxon>
        <taxon>Rutaceae</taxon>
        <taxon>Aurantioideae</taxon>
        <taxon>Citrus</taxon>
    </lineage>
</organism>
<dbReference type="EMBL" id="JBCGBO010000004">
    <property type="protein sequence ID" value="KAK9209416.1"/>
    <property type="molecule type" value="Genomic_DNA"/>
</dbReference>
<proteinExistence type="predicted"/>
<protein>
    <submittedName>
        <fullName evidence="2">Uncharacterized protein</fullName>
    </submittedName>
</protein>
<evidence type="ECO:0000256" key="1">
    <source>
        <dbReference type="SAM" id="MobiDB-lite"/>
    </source>
</evidence>
<evidence type="ECO:0000313" key="3">
    <source>
        <dbReference type="Proteomes" id="UP001428341"/>
    </source>
</evidence>
<gene>
    <name evidence="2" type="ORF">WN944_001782</name>
</gene>
<accession>A0AAP0MKE8</accession>
<dbReference type="Proteomes" id="UP001428341">
    <property type="component" value="Unassembled WGS sequence"/>
</dbReference>
<dbReference type="AlphaFoldDB" id="A0AAP0MKE8"/>
<reference evidence="2 3" key="1">
    <citation type="submission" date="2024-05" db="EMBL/GenBank/DDBJ databases">
        <title>Haplotype-resolved chromosome-level genome assembly of Huyou (Citrus changshanensis).</title>
        <authorList>
            <person name="Miao C."/>
            <person name="Chen W."/>
            <person name="Wu Y."/>
            <person name="Wang L."/>
            <person name="Zhao S."/>
            <person name="Grierson D."/>
            <person name="Xu C."/>
            <person name="Chen K."/>
        </authorList>
    </citation>
    <scope>NUCLEOTIDE SEQUENCE [LARGE SCALE GENOMIC DNA]</scope>
    <source>
        <strain evidence="2">01-14</strain>
        <tissue evidence="2">Leaf</tissue>
    </source>
</reference>
<keyword evidence="3" id="KW-1185">Reference proteome</keyword>